<reference evidence="1 2" key="1">
    <citation type="submission" date="2012-10" db="EMBL/GenBank/DDBJ databases">
        <title>Genome sequencing of Tanticharoenia sakaeratensis NBRC 103193.</title>
        <authorList>
            <person name="Azuma Y."/>
            <person name="Hadano H."/>
            <person name="Hirakawa H."/>
            <person name="Matsushita K."/>
        </authorList>
    </citation>
    <scope>NUCLEOTIDE SEQUENCE [LARGE SCALE GENOMIC DNA]</scope>
    <source>
        <strain evidence="1 2">NBRC 103193</strain>
    </source>
</reference>
<organism evidence="1 2">
    <name type="scientific">Tanticharoenia sakaeratensis NBRC 103193</name>
    <dbReference type="NCBI Taxonomy" id="1231623"/>
    <lineage>
        <taxon>Bacteria</taxon>
        <taxon>Pseudomonadati</taxon>
        <taxon>Pseudomonadota</taxon>
        <taxon>Alphaproteobacteria</taxon>
        <taxon>Acetobacterales</taxon>
        <taxon>Acetobacteraceae</taxon>
        <taxon>Tanticharoenia</taxon>
    </lineage>
</organism>
<gene>
    <name evidence="1" type="ORF">Tasa_009_067</name>
</gene>
<name>A0A0D6MI36_9PROT</name>
<protein>
    <submittedName>
        <fullName evidence="1">Uncharacterized protein</fullName>
    </submittedName>
</protein>
<accession>A0A0D6MI36</accession>
<dbReference type="STRING" id="1231623.Tasa_009_067"/>
<dbReference type="EMBL" id="BALE01000009">
    <property type="protein sequence ID" value="GAN53272.1"/>
    <property type="molecule type" value="Genomic_DNA"/>
</dbReference>
<comment type="caution">
    <text evidence="1">The sequence shown here is derived from an EMBL/GenBank/DDBJ whole genome shotgun (WGS) entry which is preliminary data.</text>
</comment>
<proteinExistence type="predicted"/>
<evidence type="ECO:0000313" key="2">
    <source>
        <dbReference type="Proteomes" id="UP000032679"/>
    </source>
</evidence>
<dbReference type="Proteomes" id="UP000032679">
    <property type="component" value="Unassembled WGS sequence"/>
</dbReference>
<sequence>MRVVLAQLAKSVGSEINDQKWSVWLENARGFGNGSCGALDVTQNLMQHRETAYTRGDRKRIHVALLEGDLRQAGAVQLAPRDPQHCRAAIERCQFGSAIGRKLDHPSCPCSHIEHAPERSGKEDGSDCRFHLLLCDVQRPDDIPVCGMCFKIILGRCRPNRLDRRKPRRVAHQPCCRY</sequence>
<evidence type="ECO:0000313" key="1">
    <source>
        <dbReference type="EMBL" id="GAN53272.1"/>
    </source>
</evidence>
<dbReference type="AlphaFoldDB" id="A0A0D6MI36"/>
<keyword evidence="2" id="KW-1185">Reference proteome</keyword>